<dbReference type="Pfam" id="PF13560">
    <property type="entry name" value="HTH_31"/>
    <property type="match status" value="1"/>
</dbReference>
<proteinExistence type="predicted"/>
<dbReference type="Pfam" id="PF17765">
    <property type="entry name" value="MLTR_LBD"/>
    <property type="match status" value="1"/>
</dbReference>
<evidence type="ECO:0000313" key="4">
    <source>
        <dbReference type="Proteomes" id="UP000236754"/>
    </source>
</evidence>
<dbReference type="SMART" id="SM00530">
    <property type="entry name" value="HTH_XRE"/>
    <property type="match status" value="1"/>
</dbReference>
<dbReference type="CDD" id="cd00093">
    <property type="entry name" value="HTH_XRE"/>
    <property type="match status" value="1"/>
</dbReference>
<keyword evidence="4" id="KW-1185">Reference proteome</keyword>
<dbReference type="Gene3D" id="1.10.260.40">
    <property type="entry name" value="lambda repressor-like DNA-binding domains"/>
    <property type="match status" value="1"/>
</dbReference>
<name>A0A1H6DHX1_9ACTN</name>
<organism evidence="3 4">
    <name type="scientific">Actinacidiphila yanglinensis</name>
    <dbReference type="NCBI Taxonomy" id="310779"/>
    <lineage>
        <taxon>Bacteria</taxon>
        <taxon>Bacillati</taxon>
        <taxon>Actinomycetota</taxon>
        <taxon>Actinomycetes</taxon>
        <taxon>Kitasatosporales</taxon>
        <taxon>Streptomycetaceae</taxon>
        <taxon>Actinacidiphila</taxon>
    </lineage>
</organism>
<dbReference type="InterPro" id="IPR041413">
    <property type="entry name" value="MLTR_LBD"/>
</dbReference>
<dbReference type="EMBL" id="FNVU01000015">
    <property type="protein sequence ID" value="SEG84772.1"/>
    <property type="molecule type" value="Genomic_DNA"/>
</dbReference>
<dbReference type="PANTHER" id="PTHR35010:SF2">
    <property type="entry name" value="BLL4672 PROTEIN"/>
    <property type="match status" value="1"/>
</dbReference>
<dbReference type="InterPro" id="IPR001387">
    <property type="entry name" value="Cro/C1-type_HTH"/>
</dbReference>
<accession>A0A1H6DHX1</accession>
<feature type="domain" description="HTH cro/C1-type" evidence="2">
    <location>
        <begin position="95"/>
        <end position="142"/>
    </location>
</feature>
<dbReference type="Proteomes" id="UP000236754">
    <property type="component" value="Unassembled WGS sequence"/>
</dbReference>
<dbReference type="AlphaFoldDB" id="A0A1H6DHX1"/>
<evidence type="ECO:0000259" key="2">
    <source>
        <dbReference type="PROSITE" id="PS50943"/>
    </source>
</evidence>
<sequence length="357" mass="39762">MKECRDEGGLFTSAGPMKPAPPEAEKIAFMGGINATPLGRPDHGYRGRMESPSGNRTGSHTDNRSDIRDFLISRRAKLAPERVGLPSGRRRRVPGLRREEVAALAGVSTEWYTRLEKGHIGGVSEDVLEAVAKALLLDEDEHTYLLALARAARPARRSSHRRKDVTIPPSVQWMVDSMTMAPAFVRNGRLDIVASNALCRALYAPMFDSDTTGDRGCANFPRYFFLDPGSHDFFVDWEEGARATVAMLRAEAGREPHDRALREIVGELSTLSPYFRTLWASHDVRIHHEGAKRLNHPEVGRLEMTFRLLDLPLPQRAVHDLIIYAAEPGTPSEDRLRLLASWTAPPASPTQPVRPLR</sequence>
<gene>
    <name evidence="3" type="ORF">SAMN05216223_115132</name>
</gene>
<feature type="compositionally biased region" description="Basic and acidic residues" evidence="1">
    <location>
        <begin position="40"/>
        <end position="49"/>
    </location>
</feature>
<evidence type="ECO:0000256" key="1">
    <source>
        <dbReference type="SAM" id="MobiDB-lite"/>
    </source>
</evidence>
<dbReference type="PANTHER" id="PTHR35010">
    <property type="entry name" value="BLL4672 PROTEIN-RELATED"/>
    <property type="match status" value="1"/>
</dbReference>
<reference evidence="3 4" key="1">
    <citation type="submission" date="2016-10" db="EMBL/GenBank/DDBJ databases">
        <authorList>
            <person name="de Groot N.N."/>
        </authorList>
    </citation>
    <scope>NUCLEOTIDE SEQUENCE [LARGE SCALE GENOMIC DNA]</scope>
    <source>
        <strain evidence="3 4">CGMCC 4.2023</strain>
    </source>
</reference>
<protein>
    <submittedName>
        <fullName evidence="3">Helix-turn-helix domain-containing protein</fullName>
    </submittedName>
</protein>
<evidence type="ECO:0000313" key="3">
    <source>
        <dbReference type="EMBL" id="SEG84772.1"/>
    </source>
</evidence>
<feature type="region of interest" description="Disordered" evidence="1">
    <location>
        <begin position="1"/>
        <end position="64"/>
    </location>
</feature>
<dbReference type="SUPFAM" id="SSF47413">
    <property type="entry name" value="lambda repressor-like DNA-binding domains"/>
    <property type="match status" value="1"/>
</dbReference>
<dbReference type="PROSITE" id="PS50943">
    <property type="entry name" value="HTH_CROC1"/>
    <property type="match status" value="1"/>
</dbReference>
<dbReference type="GO" id="GO:0003677">
    <property type="term" value="F:DNA binding"/>
    <property type="evidence" value="ECO:0007669"/>
    <property type="project" value="InterPro"/>
</dbReference>
<dbReference type="Gene3D" id="3.30.450.180">
    <property type="match status" value="1"/>
</dbReference>
<dbReference type="InterPro" id="IPR010982">
    <property type="entry name" value="Lambda_DNA-bd_dom_sf"/>
</dbReference>